<dbReference type="InterPro" id="IPR007159">
    <property type="entry name" value="SpoVT-AbrB_dom"/>
</dbReference>
<proteinExistence type="inferred from homology"/>
<dbReference type="InterPro" id="IPR037914">
    <property type="entry name" value="SpoVT-AbrB_sf"/>
</dbReference>
<dbReference type="GO" id="GO:0003677">
    <property type="term" value="F:DNA binding"/>
    <property type="evidence" value="ECO:0007669"/>
    <property type="project" value="InterPro"/>
</dbReference>
<sequence length="76" mass="8808">MKIAKIFRSGNSQAVRLPKEFRVSDDEVFIKKAGDTIMLIPKKGDRWRNVKACAGRFKGQLERKQAAAFDERDWPR</sequence>
<evidence type="ECO:0000256" key="1">
    <source>
        <dbReference type="ARBA" id="ARBA00007924"/>
    </source>
</evidence>
<name>A0A1F6TF82_9PROT</name>
<gene>
    <name evidence="3" type="ORF">A2150_05470</name>
</gene>
<dbReference type="STRING" id="1817758.A2150_05470"/>
<reference evidence="3 4" key="1">
    <citation type="journal article" date="2016" name="Nat. Commun.">
        <title>Thousands of microbial genomes shed light on interconnected biogeochemical processes in an aquifer system.</title>
        <authorList>
            <person name="Anantharaman K."/>
            <person name="Brown C.T."/>
            <person name="Hug L.A."/>
            <person name="Sharon I."/>
            <person name="Castelle C.J."/>
            <person name="Probst A.J."/>
            <person name="Thomas B.C."/>
            <person name="Singh A."/>
            <person name="Wilkins M.J."/>
            <person name="Karaoz U."/>
            <person name="Brodie E.L."/>
            <person name="Williams K.H."/>
            <person name="Hubbard S.S."/>
            <person name="Banfield J.F."/>
        </authorList>
    </citation>
    <scope>NUCLEOTIDE SEQUENCE [LARGE SCALE GENOMIC DNA]</scope>
</reference>
<evidence type="ECO:0000313" key="3">
    <source>
        <dbReference type="EMBL" id="OGI43813.1"/>
    </source>
</evidence>
<dbReference type="PANTHER" id="PTHR37550">
    <property type="entry name" value="ANTITOXIN VAPB1"/>
    <property type="match status" value="1"/>
</dbReference>
<evidence type="ECO:0000313" key="4">
    <source>
        <dbReference type="Proteomes" id="UP000177925"/>
    </source>
</evidence>
<dbReference type="Pfam" id="PF04014">
    <property type="entry name" value="MazE_antitoxin"/>
    <property type="match status" value="1"/>
</dbReference>
<dbReference type="EMBL" id="MFSS01000037">
    <property type="protein sequence ID" value="OGI43813.1"/>
    <property type="molecule type" value="Genomic_DNA"/>
</dbReference>
<dbReference type="PANTHER" id="PTHR37550:SF3">
    <property type="entry name" value="ANTITOXIN VAPB1"/>
    <property type="match status" value="1"/>
</dbReference>
<comment type="caution">
    <text evidence="3">The sequence shown here is derived from an EMBL/GenBank/DDBJ whole genome shotgun (WGS) entry which is preliminary data.</text>
</comment>
<protein>
    <recommendedName>
        <fullName evidence="2">SpoVT-AbrB domain-containing protein</fullName>
    </recommendedName>
</protein>
<dbReference type="InterPro" id="IPR051734">
    <property type="entry name" value="VapB_TA_antitoxins"/>
</dbReference>
<dbReference type="Proteomes" id="UP000177925">
    <property type="component" value="Unassembled WGS sequence"/>
</dbReference>
<organism evidence="3 4">
    <name type="scientific">Candidatus Muproteobacteria bacterium RBG_16_64_11</name>
    <dbReference type="NCBI Taxonomy" id="1817758"/>
    <lineage>
        <taxon>Bacteria</taxon>
        <taxon>Pseudomonadati</taxon>
        <taxon>Pseudomonadota</taxon>
        <taxon>Candidatus Muproteobacteria</taxon>
    </lineage>
</organism>
<dbReference type="SMART" id="SM00966">
    <property type="entry name" value="SpoVT_AbrB"/>
    <property type="match status" value="1"/>
</dbReference>
<evidence type="ECO:0000259" key="2">
    <source>
        <dbReference type="SMART" id="SM00966"/>
    </source>
</evidence>
<dbReference type="SUPFAM" id="SSF89447">
    <property type="entry name" value="AbrB/MazE/MraZ-like"/>
    <property type="match status" value="1"/>
</dbReference>
<accession>A0A1F6TF82</accession>
<feature type="domain" description="SpoVT-AbrB" evidence="2">
    <location>
        <begin position="7"/>
        <end position="47"/>
    </location>
</feature>
<dbReference type="Gene3D" id="2.10.260.10">
    <property type="match status" value="1"/>
</dbReference>
<comment type="similarity">
    <text evidence="1">Belongs to the VapB family.</text>
</comment>
<dbReference type="AlphaFoldDB" id="A0A1F6TF82"/>